<dbReference type="EMBL" id="ML976727">
    <property type="protein sequence ID" value="KAF1967874.1"/>
    <property type="molecule type" value="Genomic_DNA"/>
</dbReference>
<evidence type="ECO:0000313" key="2">
    <source>
        <dbReference type="EMBL" id="KAF1967874.1"/>
    </source>
</evidence>
<feature type="compositionally biased region" description="Pro residues" evidence="1">
    <location>
        <begin position="65"/>
        <end position="84"/>
    </location>
</feature>
<dbReference type="AlphaFoldDB" id="A0A6A5UT57"/>
<dbReference type="OrthoDB" id="3860514at2759"/>
<keyword evidence="3" id="KW-1185">Reference proteome</keyword>
<sequence length="276" mass="30939">MACAAPPLRRSKRKLAEKTTELTPQTSIEPALAPRKRTRTAPKATIKSTFKTSPIPKPQIEDPPTDPTPPPEPTQPPQPLPPFLALPRELRDEIYKHVLDQDGSTTLKAGSRNTATRSGLVGVNSQICEEFLDAVLLYAPVISTTVRNHNFAHVVTFLNRLSQAQLARLAARRPHAADLDRHARATRKIKITLSYTAGAKDSRAHLNRWLDRFDVPDKRGKEIEFEYDCDGTYQNGGYKQRPKRRETASARWNEEASKIRKAAARGGRARGGWSYY</sequence>
<name>A0A6A5UT57_9PLEO</name>
<proteinExistence type="predicted"/>
<protein>
    <submittedName>
        <fullName evidence="2">Uncharacterized protein</fullName>
    </submittedName>
</protein>
<dbReference type="Proteomes" id="UP000800036">
    <property type="component" value="Unassembled WGS sequence"/>
</dbReference>
<accession>A0A6A5UT57</accession>
<evidence type="ECO:0000313" key="3">
    <source>
        <dbReference type="Proteomes" id="UP000800036"/>
    </source>
</evidence>
<gene>
    <name evidence="2" type="ORF">BU23DRAFT_602603</name>
</gene>
<reference evidence="2" key="1">
    <citation type="journal article" date="2020" name="Stud. Mycol.">
        <title>101 Dothideomycetes genomes: a test case for predicting lifestyles and emergence of pathogens.</title>
        <authorList>
            <person name="Haridas S."/>
            <person name="Albert R."/>
            <person name="Binder M."/>
            <person name="Bloem J."/>
            <person name="Labutti K."/>
            <person name="Salamov A."/>
            <person name="Andreopoulos B."/>
            <person name="Baker S."/>
            <person name="Barry K."/>
            <person name="Bills G."/>
            <person name="Bluhm B."/>
            <person name="Cannon C."/>
            <person name="Castanera R."/>
            <person name="Culley D."/>
            <person name="Daum C."/>
            <person name="Ezra D."/>
            <person name="Gonzalez J."/>
            <person name="Henrissat B."/>
            <person name="Kuo A."/>
            <person name="Liang C."/>
            <person name="Lipzen A."/>
            <person name="Lutzoni F."/>
            <person name="Magnuson J."/>
            <person name="Mondo S."/>
            <person name="Nolan M."/>
            <person name="Ohm R."/>
            <person name="Pangilinan J."/>
            <person name="Park H.-J."/>
            <person name="Ramirez L."/>
            <person name="Alfaro M."/>
            <person name="Sun H."/>
            <person name="Tritt A."/>
            <person name="Yoshinaga Y."/>
            <person name="Zwiers L.-H."/>
            <person name="Turgeon B."/>
            <person name="Goodwin S."/>
            <person name="Spatafora J."/>
            <person name="Crous P."/>
            <person name="Grigoriev I."/>
        </authorList>
    </citation>
    <scope>NUCLEOTIDE SEQUENCE</scope>
    <source>
        <strain evidence="2">CBS 107.79</strain>
    </source>
</reference>
<organism evidence="2 3">
    <name type="scientific">Bimuria novae-zelandiae CBS 107.79</name>
    <dbReference type="NCBI Taxonomy" id="1447943"/>
    <lineage>
        <taxon>Eukaryota</taxon>
        <taxon>Fungi</taxon>
        <taxon>Dikarya</taxon>
        <taxon>Ascomycota</taxon>
        <taxon>Pezizomycotina</taxon>
        <taxon>Dothideomycetes</taxon>
        <taxon>Pleosporomycetidae</taxon>
        <taxon>Pleosporales</taxon>
        <taxon>Massarineae</taxon>
        <taxon>Didymosphaeriaceae</taxon>
        <taxon>Bimuria</taxon>
    </lineage>
</organism>
<feature type="region of interest" description="Disordered" evidence="1">
    <location>
        <begin position="1"/>
        <end position="84"/>
    </location>
</feature>
<evidence type="ECO:0000256" key="1">
    <source>
        <dbReference type="SAM" id="MobiDB-lite"/>
    </source>
</evidence>